<dbReference type="SUPFAM" id="SSF48452">
    <property type="entry name" value="TPR-like"/>
    <property type="match status" value="1"/>
</dbReference>
<dbReference type="InterPro" id="IPR019734">
    <property type="entry name" value="TPR_rpt"/>
</dbReference>
<dbReference type="Gene3D" id="1.25.40.10">
    <property type="entry name" value="Tetratricopeptide repeat domain"/>
    <property type="match status" value="1"/>
</dbReference>
<dbReference type="GO" id="GO:0043093">
    <property type="term" value="P:FtsZ-dependent cytokinesis"/>
    <property type="evidence" value="ECO:0007669"/>
    <property type="project" value="UniProtKB-UniRule"/>
</dbReference>
<protein>
    <recommendedName>
        <fullName evidence="1">Cell division coordinator CpoB</fullName>
    </recommendedName>
</protein>
<dbReference type="Gene3D" id="1.20.5.110">
    <property type="match status" value="1"/>
</dbReference>
<comment type="function">
    <text evidence="1">Mediates coordination of peptidoglycan synthesis and outer membrane constriction during cell division.</text>
</comment>
<dbReference type="InterPro" id="IPR034706">
    <property type="entry name" value="CpoB"/>
</dbReference>
<keyword evidence="5" id="KW-1185">Reference proteome</keyword>
<dbReference type="EMBL" id="PYMO01000001">
    <property type="protein sequence ID" value="PSU27457.1"/>
    <property type="molecule type" value="Genomic_DNA"/>
</dbReference>
<accession>A0A2T3JY16</accession>
<name>A0A2T3JY16_PHOPO</name>
<evidence type="ECO:0000313" key="4">
    <source>
        <dbReference type="EMBL" id="PSU54268.1"/>
    </source>
</evidence>
<dbReference type="AlphaFoldDB" id="A0A2T3JY16"/>
<reference evidence="5 6" key="1">
    <citation type="submission" date="2018-03" db="EMBL/GenBank/DDBJ databases">
        <title>Whole genome sequencing of Histamine producing bacteria.</title>
        <authorList>
            <person name="Butler K."/>
        </authorList>
    </citation>
    <scope>NUCLEOTIDE SEQUENCE [LARGE SCALE GENOMIC DNA]</scope>
    <source>
        <strain evidence="4 6">FS-6.1</strain>
        <strain evidence="3 5">FS-6.2</strain>
    </source>
</reference>
<dbReference type="RefSeq" id="WP_107189259.1">
    <property type="nucleotide sequence ID" value="NZ_PYMN01000003.1"/>
</dbReference>
<dbReference type="HAMAP" id="MF_02066">
    <property type="entry name" value="CpoB"/>
    <property type="match status" value="1"/>
</dbReference>
<dbReference type="EMBL" id="PYMP01000001">
    <property type="protein sequence ID" value="PSU54268.1"/>
    <property type="molecule type" value="Genomic_DNA"/>
</dbReference>
<dbReference type="Proteomes" id="UP000241405">
    <property type="component" value="Unassembled WGS sequence"/>
</dbReference>
<feature type="domain" description="YbgF trimerisation" evidence="2">
    <location>
        <begin position="30"/>
        <end position="95"/>
    </location>
</feature>
<dbReference type="GO" id="GO:0070206">
    <property type="term" value="P:protein trimerization"/>
    <property type="evidence" value="ECO:0007669"/>
    <property type="project" value="InterPro"/>
</dbReference>
<feature type="chain" id="PRO_5015792690" description="Cell division coordinator CpoB" evidence="1">
    <location>
        <begin position="30"/>
        <end position="243"/>
    </location>
</feature>
<dbReference type="InterPro" id="IPR011990">
    <property type="entry name" value="TPR-like_helical_dom_sf"/>
</dbReference>
<dbReference type="NCBIfam" id="TIGR02795">
    <property type="entry name" value="tol_pal_ybgF"/>
    <property type="match status" value="1"/>
</dbReference>
<dbReference type="Pfam" id="PF13174">
    <property type="entry name" value="TPR_6"/>
    <property type="match status" value="3"/>
</dbReference>
<feature type="signal peptide" evidence="1">
    <location>
        <begin position="1"/>
        <end position="29"/>
    </location>
</feature>
<dbReference type="InterPro" id="IPR032519">
    <property type="entry name" value="YbgF_tri"/>
</dbReference>
<proteinExistence type="inferred from homology"/>
<dbReference type="GO" id="GO:0030288">
    <property type="term" value="C:outer membrane-bounded periplasmic space"/>
    <property type="evidence" value="ECO:0007669"/>
    <property type="project" value="UniProtKB-UniRule"/>
</dbReference>
<dbReference type="Pfam" id="PF16331">
    <property type="entry name" value="TolA_bind_tri"/>
    <property type="match status" value="1"/>
</dbReference>
<gene>
    <name evidence="4" type="primary">ygbF</name>
    <name evidence="1" type="synonym">cpoB</name>
    <name evidence="4" type="ORF">C9J18_01930</name>
    <name evidence="3" type="ORF">CTM96_01680</name>
</gene>
<keyword evidence="1" id="KW-0132">Cell division</keyword>
<evidence type="ECO:0000313" key="6">
    <source>
        <dbReference type="Proteomes" id="UP000241618"/>
    </source>
</evidence>
<sequence precursor="true">MNSNKIMRQFALVLLVGAATQVVAAPASAANLQTLERMLEAQGQSQLQVQRQLDQMSADIDNIRGKVERNSYDIKQMKERQRQLYNDVDQLSRQPVKVAPVAKKAITAASEEAYSKNMSENDAYQNAVNLILKKKDYQGATQAFESFLTTYPNSVYKPNASYWLGQLHFAQNDLAQAAKNFEVVASIKDSSKRADALLKLGIIAERGTDTVKAMSYYTTVVKGYPNSTSAKQAQSALANLSKH</sequence>
<keyword evidence="1" id="KW-0732">Signal</keyword>
<organism evidence="4 6">
    <name type="scientific">Photobacterium phosphoreum</name>
    <dbReference type="NCBI Taxonomy" id="659"/>
    <lineage>
        <taxon>Bacteria</taxon>
        <taxon>Pseudomonadati</taxon>
        <taxon>Pseudomonadota</taxon>
        <taxon>Gammaproteobacteria</taxon>
        <taxon>Vibrionales</taxon>
        <taxon>Vibrionaceae</taxon>
        <taxon>Photobacterium</taxon>
    </lineage>
</organism>
<evidence type="ECO:0000313" key="3">
    <source>
        <dbReference type="EMBL" id="PSU27457.1"/>
    </source>
</evidence>
<comment type="caution">
    <text evidence="4">The sequence shown here is derived from an EMBL/GenBank/DDBJ whole genome shotgun (WGS) entry which is preliminary data.</text>
</comment>
<evidence type="ECO:0000256" key="1">
    <source>
        <dbReference type="HAMAP-Rule" id="MF_02066"/>
    </source>
</evidence>
<evidence type="ECO:0000259" key="2">
    <source>
        <dbReference type="Pfam" id="PF16331"/>
    </source>
</evidence>
<evidence type="ECO:0000313" key="5">
    <source>
        <dbReference type="Proteomes" id="UP000241405"/>
    </source>
</evidence>
<comment type="subcellular location">
    <subcellularLocation>
        <location evidence="1">Periplasm</location>
    </subcellularLocation>
</comment>
<comment type="similarity">
    <text evidence="1">Belongs to the CpoB family.</text>
</comment>
<keyword evidence="1" id="KW-0574">Periplasm</keyword>
<keyword evidence="1" id="KW-0131">Cell cycle</keyword>
<dbReference type="InterPro" id="IPR014162">
    <property type="entry name" value="CpoB_C"/>
</dbReference>
<dbReference type="Proteomes" id="UP000241618">
    <property type="component" value="Unassembled WGS sequence"/>
</dbReference>